<evidence type="ECO:0000256" key="4">
    <source>
        <dbReference type="ARBA" id="ARBA00022840"/>
    </source>
</evidence>
<dbReference type="AlphaFoldDB" id="F3UPU7"/>
<keyword evidence="2" id="KW-0813">Transport</keyword>
<dbReference type="SMART" id="SM00382">
    <property type="entry name" value="AAA"/>
    <property type="match status" value="1"/>
</dbReference>
<accession>F3UPU7</accession>
<dbReference type="InterPro" id="IPR003439">
    <property type="entry name" value="ABC_transporter-like_ATP-bd"/>
</dbReference>
<dbReference type="PROSITE" id="PS50893">
    <property type="entry name" value="ABC_TRANSPORTER_2"/>
    <property type="match status" value="1"/>
</dbReference>
<dbReference type="InterPro" id="IPR050153">
    <property type="entry name" value="Metal_Ion_Import_ABC"/>
</dbReference>
<proteinExistence type="inferred from homology"/>
<dbReference type="PROSITE" id="PS00211">
    <property type="entry name" value="ABC_TRANSPORTER_1"/>
    <property type="match status" value="1"/>
</dbReference>
<evidence type="ECO:0000313" key="6">
    <source>
        <dbReference type="EMBL" id="EGJ42094.1"/>
    </source>
</evidence>
<evidence type="ECO:0000259" key="5">
    <source>
        <dbReference type="PROSITE" id="PS50893"/>
    </source>
</evidence>
<evidence type="ECO:0000256" key="3">
    <source>
        <dbReference type="ARBA" id="ARBA00022741"/>
    </source>
</evidence>
<dbReference type="PATRIC" id="fig|888816.3.peg.782"/>
<dbReference type="Pfam" id="PF00005">
    <property type="entry name" value="ABC_tran"/>
    <property type="match status" value="1"/>
</dbReference>
<dbReference type="InterPro" id="IPR003593">
    <property type="entry name" value="AAA+_ATPase"/>
</dbReference>
<sequence length="249" mass="27850">MYIKIIEVYEMITIKDLTVSYQGQLALDKANLNINGPTITGIIGPNGAGKSTLIKGLLGIVDHQGQALLDGQPLDKELKRIAYVEQKINIDYNFPIKVKECVSLGLYPKIKLFQRLKTSDWGKVKQALKIVGLEDFAERQISQLSGGQFQRVLIARCLVQEAEYIFLDEPFVGIDSVSEEIIMGTLRRLKEEGKTILIVHHDLSKVTAYFDQVLLLNKRVIAFGPTEATFTKENMQKTYGAQLFMNGGA</sequence>
<dbReference type="PANTHER" id="PTHR42734">
    <property type="entry name" value="METAL TRANSPORT SYSTEM ATP-BINDING PROTEIN TM_0124-RELATED"/>
    <property type="match status" value="1"/>
</dbReference>
<organism evidence="6 7">
    <name type="scientific">Streptococcus sanguinis SK355</name>
    <dbReference type="NCBI Taxonomy" id="888816"/>
    <lineage>
        <taxon>Bacteria</taxon>
        <taxon>Bacillati</taxon>
        <taxon>Bacillota</taxon>
        <taxon>Bacilli</taxon>
        <taxon>Lactobacillales</taxon>
        <taxon>Streptococcaceae</taxon>
        <taxon>Streptococcus</taxon>
    </lineage>
</organism>
<dbReference type="EC" id="3.6.3.34" evidence="6"/>
<comment type="similarity">
    <text evidence="1">Belongs to the ABC transporter superfamily.</text>
</comment>
<dbReference type="SUPFAM" id="SSF52540">
    <property type="entry name" value="P-loop containing nucleoside triphosphate hydrolases"/>
    <property type="match status" value="1"/>
</dbReference>
<dbReference type="InterPro" id="IPR027417">
    <property type="entry name" value="P-loop_NTPase"/>
</dbReference>
<comment type="caution">
    <text evidence="6">The sequence shown here is derived from an EMBL/GenBank/DDBJ whole genome shotgun (WGS) entry which is preliminary data.</text>
</comment>
<evidence type="ECO:0000256" key="1">
    <source>
        <dbReference type="ARBA" id="ARBA00005417"/>
    </source>
</evidence>
<dbReference type="CDD" id="cd03235">
    <property type="entry name" value="ABC_Metallic_Cations"/>
    <property type="match status" value="1"/>
</dbReference>
<dbReference type="HOGENOM" id="CLU_000604_1_11_9"/>
<dbReference type="InterPro" id="IPR017871">
    <property type="entry name" value="ABC_transporter-like_CS"/>
</dbReference>
<reference evidence="6 7" key="1">
    <citation type="submission" date="2011-03" db="EMBL/GenBank/DDBJ databases">
        <authorList>
            <person name="Muzny D."/>
            <person name="Qin X."/>
            <person name="Deng J."/>
            <person name="Jiang H."/>
            <person name="Liu Y."/>
            <person name="Qu J."/>
            <person name="Song X.-Z."/>
            <person name="Zhang L."/>
            <person name="Thornton R."/>
            <person name="Coyle M."/>
            <person name="Francisco L."/>
            <person name="Jackson L."/>
            <person name="Javaid M."/>
            <person name="Korchina V."/>
            <person name="Kovar C."/>
            <person name="Mata R."/>
            <person name="Mathew T."/>
            <person name="Ngo R."/>
            <person name="Nguyen L."/>
            <person name="Nguyen N."/>
            <person name="Okwuonu G."/>
            <person name="Ongeri F."/>
            <person name="Pham C."/>
            <person name="Simmons D."/>
            <person name="Wilczek-Boney K."/>
            <person name="Hale W."/>
            <person name="Jakkamsetti A."/>
            <person name="Pham P."/>
            <person name="Ruth R."/>
            <person name="San Lucas F."/>
            <person name="Warren J."/>
            <person name="Zhang J."/>
            <person name="Zhao Z."/>
            <person name="Zhou C."/>
            <person name="Zhu D."/>
            <person name="Lee S."/>
            <person name="Bess C."/>
            <person name="Blankenburg K."/>
            <person name="Forbes L."/>
            <person name="Fu Q."/>
            <person name="Gubbala S."/>
            <person name="Hirani K."/>
            <person name="Jayaseelan J.C."/>
            <person name="Lara F."/>
            <person name="Munidasa M."/>
            <person name="Palculict T."/>
            <person name="Patil S."/>
            <person name="Pu L.-L."/>
            <person name="Saada N."/>
            <person name="Tang L."/>
            <person name="Weissenberger G."/>
            <person name="Zhu Y."/>
            <person name="Hemphill L."/>
            <person name="Shang Y."/>
            <person name="Youmans B."/>
            <person name="Ayvaz T."/>
            <person name="Ross M."/>
            <person name="Santibanez J."/>
            <person name="Aqrawi P."/>
            <person name="Gross S."/>
            <person name="Joshi V."/>
            <person name="Fowler G."/>
            <person name="Nazareth L."/>
            <person name="Reid J."/>
            <person name="Worley K."/>
            <person name="Petrosino J."/>
            <person name="Highlander S."/>
            <person name="Gibbs R."/>
        </authorList>
    </citation>
    <scope>NUCLEOTIDE SEQUENCE [LARGE SCALE GENOMIC DNA]</scope>
    <source>
        <strain evidence="6 7">SK355</strain>
    </source>
</reference>
<dbReference type="PANTHER" id="PTHR42734:SF5">
    <property type="entry name" value="IRON TRANSPORT SYSTEM ATP-BINDING PROTEIN HI_0361-RELATED"/>
    <property type="match status" value="1"/>
</dbReference>
<evidence type="ECO:0000256" key="2">
    <source>
        <dbReference type="ARBA" id="ARBA00022448"/>
    </source>
</evidence>
<dbReference type="STRING" id="888816.HMPREF9389_0807"/>
<name>F3UPU7_STRSA</name>
<protein>
    <submittedName>
        <fullName evidence="6">Iron ABC superfamily ATP binding cassette transporter, ABC protein</fullName>
        <ecNumber evidence="6">3.6.3.34</ecNumber>
    </submittedName>
</protein>
<dbReference type="FunFam" id="3.40.50.300:FF:000134">
    <property type="entry name" value="Iron-enterobactin ABC transporter ATP-binding protein"/>
    <property type="match status" value="1"/>
</dbReference>
<dbReference type="GO" id="GO:0016887">
    <property type="term" value="F:ATP hydrolysis activity"/>
    <property type="evidence" value="ECO:0007669"/>
    <property type="project" value="InterPro"/>
</dbReference>
<dbReference type="Gene3D" id="3.40.50.300">
    <property type="entry name" value="P-loop containing nucleotide triphosphate hydrolases"/>
    <property type="match status" value="1"/>
</dbReference>
<keyword evidence="3" id="KW-0547">Nucleotide-binding</keyword>
<dbReference type="Proteomes" id="UP000005589">
    <property type="component" value="Unassembled WGS sequence"/>
</dbReference>
<dbReference type="eggNOG" id="COG1121">
    <property type="taxonomic scope" value="Bacteria"/>
</dbReference>
<keyword evidence="6" id="KW-0378">Hydrolase</keyword>
<feature type="domain" description="ABC transporter" evidence="5">
    <location>
        <begin position="12"/>
        <end position="243"/>
    </location>
</feature>
<evidence type="ECO:0000313" key="7">
    <source>
        <dbReference type="Proteomes" id="UP000005589"/>
    </source>
</evidence>
<dbReference type="EMBL" id="AFFN01000011">
    <property type="protein sequence ID" value="EGJ42094.1"/>
    <property type="molecule type" value="Genomic_DNA"/>
</dbReference>
<dbReference type="GO" id="GO:0005524">
    <property type="term" value="F:ATP binding"/>
    <property type="evidence" value="ECO:0007669"/>
    <property type="project" value="UniProtKB-KW"/>
</dbReference>
<gene>
    <name evidence="6" type="primary">sitB</name>
    <name evidence="6" type="ORF">HMPREF9389_0807</name>
</gene>
<keyword evidence="4" id="KW-0067">ATP-binding</keyword>